<evidence type="ECO:0000313" key="5">
    <source>
        <dbReference type="Proteomes" id="UP000675163"/>
    </source>
</evidence>
<accession>A0A940PQN4</accession>
<dbReference type="Gene3D" id="1.10.10.1320">
    <property type="entry name" value="Anti-sigma factor, zinc-finger domain"/>
    <property type="match status" value="1"/>
</dbReference>
<organism evidence="4 5">
    <name type="scientific">Leucobacter exalbidus</name>
    <dbReference type="NCBI Taxonomy" id="662960"/>
    <lineage>
        <taxon>Bacteria</taxon>
        <taxon>Bacillati</taxon>
        <taxon>Actinomycetota</taxon>
        <taxon>Actinomycetes</taxon>
        <taxon>Micrococcales</taxon>
        <taxon>Microbacteriaceae</taxon>
        <taxon>Leucobacter</taxon>
    </lineage>
</organism>
<dbReference type="Proteomes" id="UP000675163">
    <property type="component" value="Unassembled WGS sequence"/>
</dbReference>
<dbReference type="Pfam" id="PF13490">
    <property type="entry name" value="zf-HC2"/>
    <property type="match status" value="1"/>
</dbReference>
<keyword evidence="2" id="KW-0804">Transcription</keyword>
<dbReference type="AlphaFoldDB" id="A0A940PQN4"/>
<comment type="caution">
    <text evidence="4">The sequence shown here is derived from an EMBL/GenBank/DDBJ whole genome shotgun (WGS) entry which is preliminary data.</text>
</comment>
<gene>
    <name evidence="4" type="ORF">JOF28_000009</name>
</gene>
<evidence type="ECO:0000256" key="1">
    <source>
        <dbReference type="ARBA" id="ARBA00023015"/>
    </source>
</evidence>
<sequence length="86" mass="9411">MSECDGAKGKLYELLRGELCAEESAPIRDHLACCPDCQSEQDVCRQLMGVVKRACVEERDSNCPPTQLRDDILASLRGLASEQPSA</sequence>
<dbReference type="InterPro" id="IPR027383">
    <property type="entry name" value="Znf_put"/>
</dbReference>
<name>A0A940PQN4_9MICO</name>
<evidence type="ECO:0000313" key="4">
    <source>
        <dbReference type="EMBL" id="MBP1324777.1"/>
    </source>
</evidence>
<reference evidence="4" key="1">
    <citation type="submission" date="2021-02" db="EMBL/GenBank/DDBJ databases">
        <title>Sequencing the genomes of 1000 actinobacteria strains.</title>
        <authorList>
            <person name="Klenk H.-P."/>
        </authorList>
    </citation>
    <scope>NUCLEOTIDE SEQUENCE</scope>
    <source>
        <strain evidence="4">DSM 22850</strain>
    </source>
</reference>
<proteinExistence type="predicted"/>
<evidence type="ECO:0000259" key="3">
    <source>
        <dbReference type="Pfam" id="PF13490"/>
    </source>
</evidence>
<dbReference type="InterPro" id="IPR041916">
    <property type="entry name" value="Anti_sigma_zinc_sf"/>
</dbReference>
<dbReference type="RefSeq" id="WP_209703907.1">
    <property type="nucleotide sequence ID" value="NZ_JAFIDA010000001.1"/>
</dbReference>
<dbReference type="EMBL" id="JAFIDA010000001">
    <property type="protein sequence ID" value="MBP1324777.1"/>
    <property type="molecule type" value="Genomic_DNA"/>
</dbReference>
<feature type="domain" description="Putative zinc-finger" evidence="3">
    <location>
        <begin position="4"/>
        <end position="38"/>
    </location>
</feature>
<protein>
    <submittedName>
        <fullName evidence="4">Anti-sigma factor (TIGR02949 family)</fullName>
    </submittedName>
</protein>
<keyword evidence="1" id="KW-0805">Transcription regulation</keyword>
<evidence type="ECO:0000256" key="2">
    <source>
        <dbReference type="ARBA" id="ARBA00023163"/>
    </source>
</evidence>
<keyword evidence="5" id="KW-1185">Reference proteome</keyword>